<evidence type="ECO:0000313" key="2">
    <source>
        <dbReference type="Proteomes" id="UP000292262"/>
    </source>
</evidence>
<gene>
    <name evidence="1" type="ORF">EV197_1075</name>
</gene>
<dbReference type="EMBL" id="SGXE01000001">
    <property type="protein sequence ID" value="RZS99847.1"/>
    <property type="molecule type" value="Genomic_DNA"/>
</dbReference>
<organism evidence="1 2">
    <name type="scientific">Aquimarina brevivitae</name>
    <dbReference type="NCBI Taxonomy" id="323412"/>
    <lineage>
        <taxon>Bacteria</taxon>
        <taxon>Pseudomonadati</taxon>
        <taxon>Bacteroidota</taxon>
        <taxon>Flavobacteriia</taxon>
        <taxon>Flavobacteriales</taxon>
        <taxon>Flavobacteriaceae</taxon>
        <taxon>Aquimarina</taxon>
    </lineage>
</organism>
<evidence type="ECO:0000313" key="1">
    <source>
        <dbReference type="EMBL" id="RZS99847.1"/>
    </source>
</evidence>
<sequence length="134" mass="15500">MTKKKKPDAVVFDEEQGKYDAALKPYTTNVGAPAIEIGDTIAWKNNNIHKVNKQVKAQFDEIKAQYEALMTKYEYNNLIYNARFSFEPVVGNVYYLYKDENDDPFLSIIAPEECSFNHLGSFRLTADKMWDKVE</sequence>
<dbReference type="AlphaFoldDB" id="A0A4Q7PI20"/>
<reference evidence="1 2" key="1">
    <citation type="submission" date="2019-02" db="EMBL/GenBank/DDBJ databases">
        <title>Genomic Encyclopedia of Type Strains, Phase IV (KMG-IV): sequencing the most valuable type-strain genomes for metagenomic binning, comparative biology and taxonomic classification.</title>
        <authorList>
            <person name="Goeker M."/>
        </authorList>
    </citation>
    <scope>NUCLEOTIDE SEQUENCE [LARGE SCALE GENOMIC DNA]</scope>
    <source>
        <strain evidence="1 2">DSM 17196</strain>
    </source>
</reference>
<dbReference type="OrthoDB" id="662061at2"/>
<dbReference type="Pfam" id="PF10504">
    <property type="entry name" value="DUF2452"/>
    <property type="match status" value="1"/>
</dbReference>
<accession>A0A4Q7PI20</accession>
<proteinExistence type="predicted"/>
<keyword evidence="2" id="KW-1185">Reference proteome</keyword>
<dbReference type="Proteomes" id="UP000292262">
    <property type="component" value="Unassembled WGS sequence"/>
</dbReference>
<dbReference type="RefSeq" id="WP_130285659.1">
    <property type="nucleotide sequence ID" value="NZ_SGXE01000001.1"/>
</dbReference>
<protein>
    <submittedName>
        <fullName evidence="1">Uncharacterized protein DUF2452</fullName>
    </submittedName>
</protein>
<dbReference type="InterPro" id="IPR019534">
    <property type="entry name" value="DUF2452"/>
</dbReference>
<name>A0A4Q7PI20_9FLAO</name>
<comment type="caution">
    <text evidence="1">The sequence shown here is derived from an EMBL/GenBank/DDBJ whole genome shotgun (WGS) entry which is preliminary data.</text>
</comment>